<name>A0ABQ5CSR2_9ASTR</name>
<dbReference type="EMBL" id="BQNB010014520">
    <property type="protein sequence ID" value="GJT29147.1"/>
    <property type="molecule type" value="Genomic_DNA"/>
</dbReference>
<evidence type="ECO:0000313" key="3">
    <source>
        <dbReference type="Proteomes" id="UP001151760"/>
    </source>
</evidence>
<dbReference type="Proteomes" id="UP001151760">
    <property type="component" value="Unassembled WGS sequence"/>
</dbReference>
<feature type="compositionally biased region" description="Polar residues" evidence="1">
    <location>
        <begin position="18"/>
        <end position="36"/>
    </location>
</feature>
<accession>A0ABQ5CSR2</accession>
<feature type="region of interest" description="Disordered" evidence="1">
    <location>
        <begin position="1"/>
        <end position="103"/>
    </location>
</feature>
<comment type="caution">
    <text evidence="2">The sequence shown here is derived from an EMBL/GenBank/DDBJ whole genome shotgun (WGS) entry which is preliminary data.</text>
</comment>
<reference evidence="2" key="1">
    <citation type="journal article" date="2022" name="Int. J. Mol. Sci.">
        <title>Draft Genome of Tanacetum Coccineum: Genomic Comparison of Closely Related Tanacetum-Family Plants.</title>
        <authorList>
            <person name="Yamashiro T."/>
            <person name="Shiraishi A."/>
            <person name="Nakayama K."/>
            <person name="Satake H."/>
        </authorList>
    </citation>
    <scope>NUCLEOTIDE SEQUENCE</scope>
</reference>
<proteinExistence type="predicted"/>
<protein>
    <submittedName>
        <fullName evidence="2">Uncharacterized protein</fullName>
    </submittedName>
</protein>
<organism evidence="2 3">
    <name type="scientific">Tanacetum coccineum</name>
    <dbReference type="NCBI Taxonomy" id="301880"/>
    <lineage>
        <taxon>Eukaryota</taxon>
        <taxon>Viridiplantae</taxon>
        <taxon>Streptophyta</taxon>
        <taxon>Embryophyta</taxon>
        <taxon>Tracheophyta</taxon>
        <taxon>Spermatophyta</taxon>
        <taxon>Magnoliopsida</taxon>
        <taxon>eudicotyledons</taxon>
        <taxon>Gunneridae</taxon>
        <taxon>Pentapetalae</taxon>
        <taxon>asterids</taxon>
        <taxon>campanulids</taxon>
        <taxon>Asterales</taxon>
        <taxon>Asteraceae</taxon>
        <taxon>Asteroideae</taxon>
        <taxon>Anthemideae</taxon>
        <taxon>Anthemidinae</taxon>
        <taxon>Tanacetum</taxon>
    </lineage>
</organism>
<evidence type="ECO:0000256" key="1">
    <source>
        <dbReference type="SAM" id="MobiDB-lite"/>
    </source>
</evidence>
<keyword evidence="3" id="KW-1185">Reference proteome</keyword>
<gene>
    <name evidence="2" type="ORF">Tco_0909422</name>
</gene>
<reference evidence="2" key="2">
    <citation type="submission" date="2022-01" db="EMBL/GenBank/DDBJ databases">
        <authorList>
            <person name="Yamashiro T."/>
            <person name="Shiraishi A."/>
            <person name="Satake H."/>
            <person name="Nakayama K."/>
        </authorList>
    </citation>
    <scope>NUCLEOTIDE SEQUENCE</scope>
</reference>
<evidence type="ECO:0000313" key="2">
    <source>
        <dbReference type="EMBL" id="GJT29147.1"/>
    </source>
</evidence>
<sequence length="392" mass="44828">MKKNKKSKDIKPSKKTKQAGSSKDTTQSQPKSTGKSMQAEETVFEAVDINLPMDQGENIGNADEQPNDEAAPKKNKSRWFKQPPGPPTPDPEWNKGKSVKDGPLTKLTKANVVGPVYNLLKGTCKSCIELEYNMEECYRALSDKLDWNNPKGDRCPYEFTKPLPLHGSSGDFPRLHLNDIENMLLLHVQNKLFNLEGDVIVDLAVALRMFTRRIVIQKRVKDLQLGGLGKDSVLKDCFFSRFFHGIKECFREPQHLRTPPSETAYALHKVEVFFFPPVTLLLERKHKIKRSMKVPVVSNTIADISRNEYSWRKYRHEPIKVEEALAHSYLERLHDNDDEPICPNPFCFDFEQQVAVTLLLKWAVATNKCNVLHSMWKVQSLITLSANFMSIF</sequence>